<protein>
    <submittedName>
        <fullName evidence="1">Uncharacterized protein</fullName>
    </submittedName>
</protein>
<evidence type="ECO:0000313" key="2">
    <source>
        <dbReference type="Proteomes" id="UP001239111"/>
    </source>
</evidence>
<accession>A0ACC2N263</accession>
<keyword evidence="2" id="KW-1185">Reference proteome</keyword>
<reference evidence="1" key="1">
    <citation type="submission" date="2023-04" db="EMBL/GenBank/DDBJ databases">
        <title>A chromosome-level genome assembly of the parasitoid wasp Eretmocerus hayati.</title>
        <authorList>
            <person name="Zhong Y."/>
            <person name="Liu S."/>
            <person name="Liu Y."/>
        </authorList>
    </citation>
    <scope>NUCLEOTIDE SEQUENCE</scope>
    <source>
        <strain evidence="1">ZJU_SS_LIU_2023</strain>
    </source>
</reference>
<dbReference type="EMBL" id="CM056744">
    <property type="protein sequence ID" value="KAJ8665213.1"/>
    <property type="molecule type" value="Genomic_DNA"/>
</dbReference>
<evidence type="ECO:0000313" key="1">
    <source>
        <dbReference type="EMBL" id="KAJ8665213.1"/>
    </source>
</evidence>
<name>A0ACC2N263_9HYME</name>
<organism evidence="1 2">
    <name type="scientific">Eretmocerus hayati</name>
    <dbReference type="NCBI Taxonomy" id="131215"/>
    <lineage>
        <taxon>Eukaryota</taxon>
        <taxon>Metazoa</taxon>
        <taxon>Ecdysozoa</taxon>
        <taxon>Arthropoda</taxon>
        <taxon>Hexapoda</taxon>
        <taxon>Insecta</taxon>
        <taxon>Pterygota</taxon>
        <taxon>Neoptera</taxon>
        <taxon>Endopterygota</taxon>
        <taxon>Hymenoptera</taxon>
        <taxon>Apocrita</taxon>
        <taxon>Proctotrupomorpha</taxon>
        <taxon>Chalcidoidea</taxon>
        <taxon>Aphelinidae</taxon>
        <taxon>Aphelininae</taxon>
        <taxon>Eretmocerus</taxon>
    </lineage>
</organism>
<comment type="caution">
    <text evidence="1">The sequence shown here is derived from an EMBL/GenBank/DDBJ whole genome shotgun (WGS) entry which is preliminary data.</text>
</comment>
<gene>
    <name evidence="1" type="ORF">QAD02_006875</name>
</gene>
<proteinExistence type="predicted"/>
<dbReference type="Proteomes" id="UP001239111">
    <property type="component" value="Chromosome 4"/>
</dbReference>
<sequence length="431" mass="48895">MWLPWLIFVSLVIPNFAASRKPEEVIYEWKYINFTWPSSEEYQDAIANRSYIKENNAISGIKIWNESIYLTIPRWKPGVPATLVVAPVKPTNGKRFGSNDTNESSSDSTQVSPIPRSPYLEPYPNWPMQEIGDCSSLQSVLGMEIDPMGRMWILDTGRVNLLDSEPQNLCPPRLMILDLEQDGITLMEYEFPEEVANPNSSYLGDIVIDHEDGGFAYIADGDDHAPGIIVFSLEAMTSWKIEHWSMMATSSKFTIDYDDTQVTRPMNLRSIALSPISEEGDRTFYYSPLSSLELFSISTSALKDNSTGIDEHVINLGKKSSQSSGMVMSTNGRLIYGILTKNTVSMWNTKNNPIEDNEMELFHDDVQLQWPDSFAIDINGTLWSVSNRFQRFSSGSIDTSAVNFRVLKLGWMGNRNYQYYKNNTAPEWPIM</sequence>